<dbReference type="PANTHER" id="PTHR38479">
    <property type="entry name" value="LMO0824 PROTEIN"/>
    <property type="match status" value="1"/>
</dbReference>
<dbReference type="InterPro" id="IPR009351">
    <property type="entry name" value="AlkZ-like"/>
</dbReference>
<dbReference type="EMBL" id="FOTW01000032">
    <property type="protein sequence ID" value="SFM77931.1"/>
    <property type="molecule type" value="Genomic_DNA"/>
</dbReference>
<organism evidence="1 2">
    <name type="scientific">Rugamonas rubra</name>
    <dbReference type="NCBI Taxonomy" id="758825"/>
    <lineage>
        <taxon>Bacteria</taxon>
        <taxon>Pseudomonadati</taxon>
        <taxon>Pseudomonadota</taxon>
        <taxon>Betaproteobacteria</taxon>
        <taxon>Burkholderiales</taxon>
        <taxon>Oxalobacteraceae</taxon>
        <taxon>Telluria group</taxon>
        <taxon>Rugamonas</taxon>
    </lineage>
</organism>
<evidence type="ECO:0000313" key="1">
    <source>
        <dbReference type="EMBL" id="SFM77931.1"/>
    </source>
</evidence>
<evidence type="ECO:0000313" key="2">
    <source>
        <dbReference type="Proteomes" id="UP000199470"/>
    </source>
</evidence>
<name>A0A1I4TMS4_9BURK</name>
<dbReference type="Proteomes" id="UP000199470">
    <property type="component" value="Unassembled WGS sequence"/>
</dbReference>
<dbReference type="AlphaFoldDB" id="A0A1I4TMS4"/>
<dbReference type="OrthoDB" id="9148135at2"/>
<dbReference type="PANTHER" id="PTHR38479:SF2">
    <property type="entry name" value="WINGED HELIX DNA-BINDING DOMAIN-CONTAINING PROTEIN"/>
    <property type="match status" value="1"/>
</dbReference>
<keyword evidence="1" id="KW-0238">DNA-binding</keyword>
<accession>A0A1I4TMS4</accession>
<dbReference type="STRING" id="758825.SAMN02982985_05274"/>
<reference evidence="1 2" key="1">
    <citation type="submission" date="2016-10" db="EMBL/GenBank/DDBJ databases">
        <authorList>
            <person name="de Groot N.N."/>
        </authorList>
    </citation>
    <scope>NUCLEOTIDE SEQUENCE [LARGE SCALE GENOMIC DNA]</scope>
    <source>
        <strain evidence="1 2">ATCC 43154</strain>
    </source>
</reference>
<proteinExistence type="predicted"/>
<dbReference type="RefSeq" id="WP_093390667.1">
    <property type="nucleotide sequence ID" value="NZ_FOTW01000032.1"/>
</dbReference>
<sequence length="347" mass="38811">MTISARLHNQGLLGNTFTSAQQLLSWMGSIQAQDYASAKWAIGARMPNETDASVTQAINDGKIVRTWLMRGTIHMVATEDVRWMNTLTAPGNVVASTPRRQQLGFDERTILRSHAILSVALKGGKQRTREELYTLLEDKGISTTDQRGYHLLWRAALDGVLCFAGQRFVALDDWVPAQAPMERDQALGELAKRYFQSRGPATLKDFQWWSGLTASDAERGLDVIKAELEMHAHHGHQLWALPGEPPAFQYHGAALPAFDEYLLGYKERGMVLDPLYNNRVCPPANGLFQPLMLIQGKVVGTWKRDSGKDIITIKTEPFVALNPKETRLFALALEEFSKFHGKKIAVK</sequence>
<dbReference type="GO" id="GO:0003677">
    <property type="term" value="F:DNA binding"/>
    <property type="evidence" value="ECO:0007669"/>
    <property type="project" value="UniProtKB-KW"/>
</dbReference>
<keyword evidence="2" id="KW-1185">Reference proteome</keyword>
<dbReference type="Pfam" id="PF06224">
    <property type="entry name" value="AlkZ-like"/>
    <property type="match status" value="1"/>
</dbReference>
<protein>
    <submittedName>
        <fullName evidence="1">Winged helix DNA-binding domain-containing protein</fullName>
    </submittedName>
</protein>
<gene>
    <name evidence="1" type="ORF">SAMN02982985_05274</name>
</gene>